<keyword evidence="4" id="KW-0175">Coiled coil</keyword>
<dbReference type="Pfam" id="PF12796">
    <property type="entry name" value="Ank_2"/>
    <property type="match status" value="3"/>
</dbReference>
<dbReference type="InterPro" id="IPR036770">
    <property type="entry name" value="Ankyrin_rpt-contain_sf"/>
</dbReference>
<feature type="repeat" description="ANK" evidence="3">
    <location>
        <begin position="225"/>
        <end position="248"/>
    </location>
</feature>
<feature type="repeat" description="ANK" evidence="3">
    <location>
        <begin position="124"/>
        <end position="146"/>
    </location>
</feature>
<dbReference type="PRINTS" id="PR01415">
    <property type="entry name" value="ANKYRIN"/>
</dbReference>
<dbReference type="SUPFAM" id="SSF48403">
    <property type="entry name" value="Ankyrin repeat"/>
    <property type="match status" value="1"/>
</dbReference>
<feature type="coiled-coil region" evidence="4">
    <location>
        <begin position="413"/>
        <end position="440"/>
    </location>
</feature>
<dbReference type="InterPro" id="IPR002110">
    <property type="entry name" value="Ankyrin_rpt"/>
</dbReference>
<evidence type="ECO:0000256" key="3">
    <source>
        <dbReference type="PROSITE-ProRule" id="PRU00023"/>
    </source>
</evidence>
<dbReference type="PANTHER" id="PTHR24198">
    <property type="entry name" value="ANKYRIN REPEAT AND PROTEIN KINASE DOMAIN-CONTAINING PROTEIN"/>
    <property type="match status" value="1"/>
</dbReference>
<evidence type="ECO:0000256" key="4">
    <source>
        <dbReference type="SAM" id="Coils"/>
    </source>
</evidence>
<dbReference type="PROSITE" id="PS50088">
    <property type="entry name" value="ANK_REPEAT"/>
    <property type="match status" value="4"/>
</dbReference>
<reference evidence="5" key="1">
    <citation type="submission" date="2021-02" db="EMBL/GenBank/DDBJ databases">
        <authorList>
            <person name="Nowell W R."/>
        </authorList>
    </citation>
    <scope>NUCLEOTIDE SEQUENCE</scope>
</reference>
<keyword evidence="2 3" id="KW-0040">ANK repeat</keyword>
<organism evidence="5 6">
    <name type="scientific">Rotaria sordida</name>
    <dbReference type="NCBI Taxonomy" id="392033"/>
    <lineage>
        <taxon>Eukaryota</taxon>
        <taxon>Metazoa</taxon>
        <taxon>Spiralia</taxon>
        <taxon>Gnathifera</taxon>
        <taxon>Rotifera</taxon>
        <taxon>Eurotatoria</taxon>
        <taxon>Bdelloidea</taxon>
        <taxon>Philodinida</taxon>
        <taxon>Philodinidae</taxon>
        <taxon>Rotaria</taxon>
    </lineage>
</organism>
<keyword evidence="1" id="KW-0677">Repeat</keyword>
<proteinExistence type="predicted"/>
<accession>A0A814ZZL5</accession>
<dbReference type="EMBL" id="CAJNOT010001813">
    <property type="protein sequence ID" value="CAF1252268.1"/>
    <property type="molecule type" value="Genomic_DNA"/>
</dbReference>
<dbReference type="PROSITE" id="PS50297">
    <property type="entry name" value="ANK_REP_REGION"/>
    <property type="match status" value="4"/>
</dbReference>
<protein>
    <submittedName>
        <fullName evidence="5">Uncharacterized protein</fullName>
    </submittedName>
</protein>
<sequence length="485" mass="55954">MALSQTYMRSSTIENLFLFTACERGDLHTIETHLNSVSSLKISSIRDEYQATLIHYTSRYGHLNILKYFLEIKHIDISQLYTKHGATCVHDAAVCNQMEILKYIFDYYRKNFSEKFRWTIRDEQGNTPLHLAAHYNSLNVLHYLLEEELADPHYRTYNGFQPIHCASQYGHTQCVKLLLLKSPYTINQQTNQLLTPLHLACQAGSLETIQILISYGANLQLKDQNGLNCLHIACQNNHLDIVQWLIEKQNTNIDDVDYMNNTPIHYAATNGNEHIINYLLEKNAKLISNNNGNTPLHLVSKNFYKQKFLDQAAKHGHRNVCSILIERGYCSPTSVNCEQLTAADLAENSGYPSLANEFRRDVNSSSIQVEKATIVRLVIKKRNVPHSDASNQVNEQDLLNKDEQSSNKYPSWLKMTNQTIEEFQQDIQNKQSNLRKIQYDYFQQKPLTNKEDISTSTDYFEYLNNQDKNNEFILNSSIVAISKLQ</sequence>
<feature type="repeat" description="ANK" evidence="3">
    <location>
        <begin position="192"/>
        <end position="224"/>
    </location>
</feature>
<evidence type="ECO:0000313" key="5">
    <source>
        <dbReference type="EMBL" id="CAF1252268.1"/>
    </source>
</evidence>
<dbReference type="Gene3D" id="1.25.40.20">
    <property type="entry name" value="Ankyrin repeat-containing domain"/>
    <property type="match status" value="1"/>
</dbReference>
<gene>
    <name evidence="5" type="ORF">ZHD862_LOCUS25454</name>
</gene>
<dbReference type="AlphaFoldDB" id="A0A814ZZL5"/>
<evidence type="ECO:0000313" key="6">
    <source>
        <dbReference type="Proteomes" id="UP000663864"/>
    </source>
</evidence>
<dbReference type="Proteomes" id="UP000663864">
    <property type="component" value="Unassembled WGS sequence"/>
</dbReference>
<evidence type="ECO:0000256" key="1">
    <source>
        <dbReference type="ARBA" id="ARBA00022737"/>
    </source>
</evidence>
<name>A0A814ZZL5_9BILA</name>
<evidence type="ECO:0000256" key="2">
    <source>
        <dbReference type="ARBA" id="ARBA00023043"/>
    </source>
</evidence>
<feature type="repeat" description="ANK" evidence="3">
    <location>
        <begin position="259"/>
        <end position="291"/>
    </location>
</feature>
<dbReference type="SMART" id="SM00248">
    <property type="entry name" value="ANK"/>
    <property type="match status" value="8"/>
</dbReference>
<dbReference type="PANTHER" id="PTHR24198:SF165">
    <property type="entry name" value="ANKYRIN REPEAT-CONTAINING PROTEIN-RELATED"/>
    <property type="match status" value="1"/>
</dbReference>
<comment type="caution">
    <text evidence="5">The sequence shown here is derived from an EMBL/GenBank/DDBJ whole genome shotgun (WGS) entry which is preliminary data.</text>
</comment>
<dbReference type="Pfam" id="PF13637">
    <property type="entry name" value="Ank_4"/>
    <property type="match status" value="1"/>
</dbReference>